<dbReference type="InterPro" id="IPR046947">
    <property type="entry name" value="LytR-like"/>
</dbReference>
<feature type="domain" description="HTH LytTR-type" evidence="3">
    <location>
        <begin position="136"/>
        <end position="202"/>
    </location>
</feature>
<dbReference type="InterPro" id="IPR007492">
    <property type="entry name" value="LytTR_DNA-bd_dom"/>
</dbReference>
<dbReference type="Pfam" id="PF00072">
    <property type="entry name" value="Response_reg"/>
    <property type="match status" value="1"/>
</dbReference>
<evidence type="ECO:0000313" key="5">
    <source>
        <dbReference type="Proteomes" id="UP001597459"/>
    </source>
</evidence>
<evidence type="ECO:0000259" key="3">
    <source>
        <dbReference type="PROSITE" id="PS50930"/>
    </source>
</evidence>
<organism evidence="4 5">
    <name type="scientific">Aquimarina hainanensis</name>
    <dbReference type="NCBI Taxonomy" id="1578017"/>
    <lineage>
        <taxon>Bacteria</taxon>
        <taxon>Pseudomonadati</taxon>
        <taxon>Bacteroidota</taxon>
        <taxon>Flavobacteriia</taxon>
        <taxon>Flavobacteriales</taxon>
        <taxon>Flavobacteriaceae</taxon>
        <taxon>Aquimarina</taxon>
    </lineage>
</organism>
<evidence type="ECO:0000259" key="2">
    <source>
        <dbReference type="PROSITE" id="PS50110"/>
    </source>
</evidence>
<dbReference type="RefSeq" id="WP_378255037.1">
    <property type="nucleotide sequence ID" value="NZ_JBHSJV010000001.1"/>
</dbReference>
<dbReference type="SMART" id="SM00448">
    <property type="entry name" value="REC"/>
    <property type="match status" value="1"/>
</dbReference>
<keyword evidence="1" id="KW-0597">Phosphoprotein</keyword>
<dbReference type="SUPFAM" id="SSF52172">
    <property type="entry name" value="CheY-like"/>
    <property type="match status" value="1"/>
</dbReference>
<dbReference type="InterPro" id="IPR001789">
    <property type="entry name" value="Sig_transdc_resp-reg_receiver"/>
</dbReference>
<dbReference type="Pfam" id="PF04397">
    <property type="entry name" value="LytTR"/>
    <property type="match status" value="1"/>
</dbReference>
<dbReference type="PANTHER" id="PTHR37299">
    <property type="entry name" value="TRANSCRIPTIONAL REGULATOR-RELATED"/>
    <property type="match status" value="1"/>
</dbReference>
<name>A0ABW5NC09_9FLAO</name>
<dbReference type="Proteomes" id="UP001597459">
    <property type="component" value="Unassembled WGS sequence"/>
</dbReference>
<dbReference type="Gene3D" id="3.40.50.2300">
    <property type="match status" value="1"/>
</dbReference>
<keyword evidence="5" id="KW-1185">Reference proteome</keyword>
<evidence type="ECO:0000256" key="1">
    <source>
        <dbReference type="PROSITE-ProRule" id="PRU00169"/>
    </source>
</evidence>
<dbReference type="SMART" id="SM00850">
    <property type="entry name" value="LytTR"/>
    <property type="match status" value="1"/>
</dbReference>
<feature type="modified residue" description="4-aspartylphosphate" evidence="1">
    <location>
        <position position="54"/>
    </location>
</feature>
<reference evidence="5" key="1">
    <citation type="journal article" date="2019" name="Int. J. Syst. Evol. Microbiol.">
        <title>The Global Catalogue of Microorganisms (GCM) 10K type strain sequencing project: providing services to taxonomists for standard genome sequencing and annotation.</title>
        <authorList>
            <consortium name="The Broad Institute Genomics Platform"/>
            <consortium name="The Broad Institute Genome Sequencing Center for Infectious Disease"/>
            <person name="Wu L."/>
            <person name="Ma J."/>
        </authorList>
    </citation>
    <scope>NUCLEOTIDE SEQUENCE [LARGE SCALE GENOMIC DNA]</scope>
    <source>
        <strain evidence="5">KCTC 42423</strain>
    </source>
</reference>
<protein>
    <submittedName>
        <fullName evidence="4">LytR/AlgR family response regulator transcription factor</fullName>
    </submittedName>
</protein>
<dbReference type="PROSITE" id="PS50110">
    <property type="entry name" value="RESPONSE_REGULATORY"/>
    <property type="match status" value="1"/>
</dbReference>
<dbReference type="PROSITE" id="PS50930">
    <property type="entry name" value="HTH_LYTTR"/>
    <property type="match status" value="1"/>
</dbReference>
<dbReference type="PANTHER" id="PTHR37299:SF1">
    <property type="entry name" value="STAGE 0 SPORULATION PROTEIN A HOMOLOG"/>
    <property type="match status" value="1"/>
</dbReference>
<dbReference type="Gene3D" id="2.40.50.1020">
    <property type="entry name" value="LytTr DNA-binding domain"/>
    <property type="match status" value="1"/>
</dbReference>
<comment type="caution">
    <text evidence="4">The sequence shown here is derived from an EMBL/GenBank/DDBJ whole genome shotgun (WGS) entry which is preliminary data.</text>
</comment>
<proteinExistence type="predicted"/>
<dbReference type="EMBL" id="JBHULX010000039">
    <property type="protein sequence ID" value="MFD2592873.1"/>
    <property type="molecule type" value="Genomic_DNA"/>
</dbReference>
<sequence length="236" mass="27551">MYKCLIIDDEKLARQLIENHLSKIEGFEVVASCKSAIEASRILTSTPIHLLFLDVEMPVLIGTDFYKNLLQKPSVIFTTAYREYAVEGFELNAVDYLVKPITFPRFLKAIDKFLILENGKKEIVNEPRQPLDKNYLFVTENRKQVKIIFDDILYIESVKNYIKITTEHKTHLIKYSISSFEELLDSYFLRVHRSYIVNTHKITAFTKYDIEIGAIEIPIGERYRELVKIKFASKNS</sequence>
<gene>
    <name evidence="4" type="ORF">ACFSTE_18695</name>
</gene>
<feature type="domain" description="Response regulatory" evidence="2">
    <location>
        <begin position="3"/>
        <end position="114"/>
    </location>
</feature>
<evidence type="ECO:0000313" key="4">
    <source>
        <dbReference type="EMBL" id="MFD2592873.1"/>
    </source>
</evidence>
<accession>A0ABW5NC09</accession>
<dbReference type="InterPro" id="IPR011006">
    <property type="entry name" value="CheY-like_superfamily"/>
</dbReference>